<accession>A0ABU4RQ09</accession>
<evidence type="ECO:0000256" key="3">
    <source>
        <dbReference type="ARBA" id="ARBA00022763"/>
    </source>
</evidence>
<dbReference type="EMBL" id="JAXAFJ010000008">
    <property type="protein sequence ID" value="MDX6806933.1"/>
    <property type="molecule type" value="Genomic_DNA"/>
</dbReference>
<keyword evidence="2 8" id="KW-0645">Protease</keyword>
<keyword evidence="5" id="KW-0190">Covalent protein-DNA linkage</keyword>
<keyword evidence="3" id="KW-0227">DNA damage</keyword>
<dbReference type="EC" id="3.4.-.-" evidence="8"/>
<organism evidence="9 10">
    <name type="scientific">Terrihabitans rhizophilus</name>
    <dbReference type="NCBI Taxonomy" id="3092662"/>
    <lineage>
        <taxon>Bacteria</taxon>
        <taxon>Pseudomonadati</taxon>
        <taxon>Pseudomonadota</taxon>
        <taxon>Alphaproteobacteria</taxon>
        <taxon>Hyphomicrobiales</taxon>
        <taxon>Terrihabitans</taxon>
    </lineage>
</organism>
<reference evidence="9 10" key="1">
    <citation type="submission" date="2023-11" db="EMBL/GenBank/DDBJ databases">
        <authorList>
            <person name="Bao R."/>
        </authorList>
    </citation>
    <scope>NUCLEOTIDE SEQUENCE [LARGE SCALE GENOMIC DNA]</scope>
    <source>
        <strain evidence="9 10">PJ23</strain>
    </source>
</reference>
<evidence type="ECO:0000313" key="9">
    <source>
        <dbReference type="EMBL" id="MDX6806933.1"/>
    </source>
</evidence>
<evidence type="ECO:0000256" key="6">
    <source>
        <dbReference type="ARBA" id="ARBA00023125"/>
    </source>
</evidence>
<sequence length="129" mass="15326">MEDDQRPRRDGRHRTCFPISIAEAPLHRTGRCILRVDRCERLKQPHAIAMKDRALFEFAGFWENWKPPATEQWLRTFTIITTRANETIADLHQRMLVVLKPDSYEQWLSPDAVARELLRSTRLTRWRTG</sequence>
<evidence type="ECO:0000256" key="5">
    <source>
        <dbReference type="ARBA" id="ARBA00023124"/>
    </source>
</evidence>
<dbReference type="Gene3D" id="3.90.1680.10">
    <property type="entry name" value="SOS response associated peptidase-like"/>
    <property type="match status" value="1"/>
</dbReference>
<protein>
    <recommendedName>
        <fullName evidence="8">Abasic site processing protein</fullName>
        <ecNumber evidence="8">3.4.-.-</ecNumber>
    </recommendedName>
</protein>
<dbReference type="PANTHER" id="PTHR13604:SF0">
    <property type="entry name" value="ABASIC SITE PROCESSING PROTEIN HMCES"/>
    <property type="match status" value="1"/>
</dbReference>
<evidence type="ECO:0000256" key="4">
    <source>
        <dbReference type="ARBA" id="ARBA00022801"/>
    </source>
</evidence>
<dbReference type="SUPFAM" id="SSF143081">
    <property type="entry name" value="BB1717-like"/>
    <property type="match status" value="1"/>
</dbReference>
<comment type="caution">
    <text evidence="9">The sequence shown here is derived from an EMBL/GenBank/DDBJ whole genome shotgun (WGS) entry which is preliminary data.</text>
</comment>
<evidence type="ECO:0000256" key="8">
    <source>
        <dbReference type="RuleBase" id="RU364100"/>
    </source>
</evidence>
<gene>
    <name evidence="9" type="ORF">SCD90_12740</name>
</gene>
<name>A0ABU4RQ09_9HYPH</name>
<keyword evidence="4 8" id="KW-0378">Hydrolase</keyword>
<keyword evidence="7" id="KW-0456">Lyase</keyword>
<evidence type="ECO:0000256" key="7">
    <source>
        <dbReference type="ARBA" id="ARBA00023239"/>
    </source>
</evidence>
<evidence type="ECO:0000256" key="2">
    <source>
        <dbReference type="ARBA" id="ARBA00022670"/>
    </source>
</evidence>
<dbReference type="PANTHER" id="PTHR13604">
    <property type="entry name" value="DC12-RELATED"/>
    <property type="match status" value="1"/>
</dbReference>
<dbReference type="Pfam" id="PF02586">
    <property type="entry name" value="SRAP"/>
    <property type="match status" value="1"/>
</dbReference>
<keyword evidence="10" id="KW-1185">Reference proteome</keyword>
<evidence type="ECO:0000256" key="1">
    <source>
        <dbReference type="ARBA" id="ARBA00008136"/>
    </source>
</evidence>
<dbReference type="InterPro" id="IPR003738">
    <property type="entry name" value="SRAP"/>
</dbReference>
<proteinExistence type="inferred from homology"/>
<evidence type="ECO:0000313" key="10">
    <source>
        <dbReference type="Proteomes" id="UP001274321"/>
    </source>
</evidence>
<dbReference type="InterPro" id="IPR036590">
    <property type="entry name" value="SRAP-like"/>
</dbReference>
<comment type="similarity">
    <text evidence="1 8">Belongs to the SOS response-associated peptidase family.</text>
</comment>
<dbReference type="Proteomes" id="UP001274321">
    <property type="component" value="Unassembled WGS sequence"/>
</dbReference>
<keyword evidence="6" id="KW-0238">DNA-binding</keyword>